<keyword evidence="4" id="KW-0566">Pantothenate biosynthesis</keyword>
<dbReference type="InterPro" id="IPR013328">
    <property type="entry name" value="6PGD_dom2"/>
</dbReference>
<dbReference type="EMBL" id="AP025628">
    <property type="protein sequence ID" value="BDG61239.1"/>
    <property type="molecule type" value="Genomic_DNA"/>
</dbReference>
<keyword evidence="3 4" id="KW-0560">Oxidoreductase</keyword>
<comment type="similarity">
    <text evidence="1 4">Belongs to the ketopantoate reductase family.</text>
</comment>
<comment type="catalytic activity">
    <reaction evidence="4">
        <text>(R)-pantoate + NADP(+) = 2-dehydropantoate + NADPH + H(+)</text>
        <dbReference type="Rhea" id="RHEA:16233"/>
        <dbReference type="ChEBI" id="CHEBI:11561"/>
        <dbReference type="ChEBI" id="CHEBI:15378"/>
        <dbReference type="ChEBI" id="CHEBI:15980"/>
        <dbReference type="ChEBI" id="CHEBI:57783"/>
        <dbReference type="ChEBI" id="CHEBI:58349"/>
        <dbReference type="EC" id="1.1.1.169"/>
    </reaction>
</comment>
<dbReference type="PANTHER" id="PTHR21708:SF26">
    <property type="entry name" value="2-DEHYDROPANTOATE 2-REDUCTASE"/>
    <property type="match status" value="1"/>
</dbReference>
<dbReference type="SUPFAM" id="SSF48179">
    <property type="entry name" value="6-phosphogluconate dehydrogenase C-terminal domain-like"/>
    <property type="match status" value="1"/>
</dbReference>
<sequence>MRVAVMGAGAIGCYFGGRLAQAGHEVHLIARGEHLRALRERGLVVRSELGDIAAQLPATDDPAEVGPVDLVLFTVKSQDTDQAAQAARPLVGPDTVVLTLQNGVDNPDRIGAVLGPEHVLGGSCQIEAAIAEPGVVVHPSRLARVTLGELDGADSPRARRIRDAFAAAGVEVRLVDDIRRALWEKLGFLATMSAFTTVTGLPIGPLRACPETWALMQAMLREVWSVGRAAGVGLADDYPDRTAQFMNELPPTMKTSMQRDRERGRRLEVEAIHGPVVRLGRQHGVPVPVTETMYGLLKLYEPGAPPAASGV</sequence>
<evidence type="ECO:0000256" key="3">
    <source>
        <dbReference type="ARBA" id="ARBA00023002"/>
    </source>
</evidence>
<evidence type="ECO:0000256" key="4">
    <source>
        <dbReference type="RuleBase" id="RU362068"/>
    </source>
</evidence>
<evidence type="ECO:0000313" key="8">
    <source>
        <dbReference type="Proteomes" id="UP001163687"/>
    </source>
</evidence>
<protein>
    <recommendedName>
        <fullName evidence="4">2-dehydropantoate 2-reductase</fullName>
        <ecNumber evidence="4">1.1.1.169</ecNumber>
    </recommendedName>
    <alternativeName>
        <fullName evidence="4">Ketopantoate reductase</fullName>
    </alternativeName>
</protein>
<dbReference type="InterPro" id="IPR013332">
    <property type="entry name" value="KPR_N"/>
</dbReference>
<name>A0AA35CMJ8_9FIRM</name>
<evidence type="ECO:0000256" key="1">
    <source>
        <dbReference type="ARBA" id="ARBA00007870"/>
    </source>
</evidence>
<organism evidence="7 8">
    <name type="scientific">Caldinitratiruptor microaerophilus</name>
    <dbReference type="NCBI Taxonomy" id="671077"/>
    <lineage>
        <taxon>Bacteria</taxon>
        <taxon>Bacillati</taxon>
        <taxon>Bacillota</taxon>
        <taxon>Clostridia</taxon>
        <taxon>Eubacteriales</taxon>
        <taxon>Symbiobacteriaceae</taxon>
        <taxon>Caldinitratiruptor</taxon>
    </lineage>
</organism>
<dbReference type="Proteomes" id="UP001163687">
    <property type="component" value="Chromosome"/>
</dbReference>
<dbReference type="InterPro" id="IPR003710">
    <property type="entry name" value="ApbA"/>
</dbReference>
<dbReference type="EC" id="1.1.1.169" evidence="4"/>
<proteinExistence type="inferred from homology"/>
<feature type="domain" description="Ketopantoate reductase N-terminal" evidence="5">
    <location>
        <begin position="3"/>
        <end position="151"/>
    </location>
</feature>
<dbReference type="InterPro" id="IPR013752">
    <property type="entry name" value="KPA_reductase"/>
</dbReference>
<dbReference type="GO" id="GO:0005737">
    <property type="term" value="C:cytoplasm"/>
    <property type="evidence" value="ECO:0007669"/>
    <property type="project" value="TreeGrafter"/>
</dbReference>
<dbReference type="RefSeq" id="WP_264841901.1">
    <property type="nucleotide sequence ID" value="NZ_AP025628.1"/>
</dbReference>
<dbReference type="Gene3D" id="3.40.50.720">
    <property type="entry name" value="NAD(P)-binding Rossmann-like Domain"/>
    <property type="match status" value="1"/>
</dbReference>
<dbReference type="NCBIfam" id="NF005091">
    <property type="entry name" value="PRK06522.2-2"/>
    <property type="match status" value="1"/>
</dbReference>
<dbReference type="FunFam" id="1.10.1040.10:FF:000017">
    <property type="entry name" value="2-dehydropantoate 2-reductase"/>
    <property type="match status" value="1"/>
</dbReference>
<dbReference type="GO" id="GO:0008677">
    <property type="term" value="F:2-dehydropantoate 2-reductase activity"/>
    <property type="evidence" value="ECO:0007669"/>
    <property type="project" value="UniProtKB-EC"/>
</dbReference>
<evidence type="ECO:0000313" key="7">
    <source>
        <dbReference type="EMBL" id="BDG61239.1"/>
    </source>
</evidence>
<evidence type="ECO:0000259" key="6">
    <source>
        <dbReference type="Pfam" id="PF08546"/>
    </source>
</evidence>
<dbReference type="Pfam" id="PF02558">
    <property type="entry name" value="ApbA"/>
    <property type="match status" value="1"/>
</dbReference>
<dbReference type="NCBIfam" id="TIGR00745">
    <property type="entry name" value="apbA_panE"/>
    <property type="match status" value="1"/>
</dbReference>
<dbReference type="SUPFAM" id="SSF51735">
    <property type="entry name" value="NAD(P)-binding Rossmann-fold domains"/>
    <property type="match status" value="1"/>
</dbReference>
<keyword evidence="8" id="KW-1185">Reference proteome</keyword>
<evidence type="ECO:0000259" key="5">
    <source>
        <dbReference type="Pfam" id="PF02558"/>
    </source>
</evidence>
<dbReference type="InterPro" id="IPR036291">
    <property type="entry name" value="NAD(P)-bd_dom_sf"/>
</dbReference>
<keyword evidence="2 4" id="KW-0521">NADP</keyword>
<dbReference type="Gene3D" id="1.10.1040.10">
    <property type="entry name" value="N-(1-d-carboxylethyl)-l-norvaline Dehydrogenase, domain 2"/>
    <property type="match status" value="1"/>
</dbReference>
<gene>
    <name evidence="7" type="ORF">caldi_23290</name>
</gene>
<dbReference type="InterPro" id="IPR051402">
    <property type="entry name" value="KPR-Related"/>
</dbReference>
<dbReference type="Pfam" id="PF08546">
    <property type="entry name" value="ApbA_C"/>
    <property type="match status" value="1"/>
</dbReference>
<accession>A0AA35CMJ8</accession>
<comment type="function">
    <text evidence="4">Catalyzes the NADPH-dependent reduction of ketopantoate into pantoic acid.</text>
</comment>
<comment type="pathway">
    <text evidence="4">Cofactor biosynthesis; (R)-pantothenate biosynthesis; (R)-pantoate from 3-methyl-2-oxobutanoate: step 2/2.</text>
</comment>
<dbReference type="AlphaFoldDB" id="A0AA35CMJ8"/>
<feature type="domain" description="Ketopantoate reductase C-terminal" evidence="6">
    <location>
        <begin position="177"/>
        <end position="301"/>
    </location>
</feature>
<dbReference type="KEGG" id="cmic:caldi_23290"/>
<dbReference type="GO" id="GO:0015940">
    <property type="term" value="P:pantothenate biosynthetic process"/>
    <property type="evidence" value="ECO:0007669"/>
    <property type="project" value="UniProtKB-KW"/>
</dbReference>
<dbReference type="PANTHER" id="PTHR21708">
    <property type="entry name" value="PROBABLE 2-DEHYDROPANTOATE 2-REDUCTASE"/>
    <property type="match status" value="1"/>
</dbReference>
<dbReference type="FunFam" id="3.40.50.720:FF:000307">
    <property type="entry name" value="2-dehydropantoate 2-reductase"/>
    <property type="match status" value="1"/>
</dbReference>
<dbReference type="InterPro" id="IPR008927">
    <property type="entry name" value="6-PGluconate_DH-like_C_sf"/>
</dbReference>
<evidence type="ECO:0000256" key="2">
    <source>
        <dbReference type="ARBA" id="ARBA00022857"/>
    </source>
</evidence>
<reference evidence="7" key="1">
    <citation type="submission" date="2022-03" db="EMBL/GenBank/DDBJ databases">
        <title>Complete genome sequence of Caldinitratiruptor microaerophilus.</title>
        <authorList>
            <person name="Mukaiyama R."/>
            <person name="Nishiyama T."/>
            <person name="Ueda K."/>
        </authorList>
    </citation>
    <scope>NUCLEOTIDE SEQUENCE</scope>
    <source>
        <strain evidence="7">JCM 16183</strain>
    </source>
</reference>